<keyword evidence="2" id="KW-1185">Reference proteome</keyword>
<organism evidence="1 2">
    <name type="scientific">Shewanella salipaludis</name>
    <dbReference type="NCBI Taxonomy" id="2723052"/>
    <lineage>
        <taxon>Bacteria</taxon>
        <taxon>Pseudomonadati</taxon>
        <taxon>Pseudomonadota</taxon>
        <taxon>Gammaproteobacteria</taxon>
        <taxon>Alteromonadales</taxon>
        <taxon>Shewanellaceae</taxon>
        <taxon>Shewanella</taxon>
    </lineage>
</organism>
<sequence length="55" mass="6218">MVKIPKITVPFSAQLFLPKGRMKLKRNIYCLMVKIFAQIALAENAFHDLSPAGEQ</sequence>
<dbReference type="RefSeq" id="WP_169563282.1">
    <property type="nucleotide sequence ID" value="NZ_JAAXYH010000002.1"/>
</dbReference>
<evidence type="ECO:0000313" key="1">
    <source>
        <dbReference type="EMBL" id="NMH64620.1"/>
    </source>
</evidence>
<dbReference type="AlphaFoldDB" id="A0A972G539"/>
<dbReference type="Proteomes" id="UP000737113">
    <property type="component" value="Unassembled WGS sequence"/>
</dbReference>
<evidence type="ECO:0000313" key="2">
    <source>
        <dbReference type="Proteomes" id="UP000737113"/>
    </source>
</evidence>
<accession>A0A972G539</accession>
<gene>
    <name evidence="1" type="ORF">HC757_05490</name>
</gene>
<dbReference type="EMBL" id="JAAXYH010000002">
    <property type="protein sequence ID" value="NMH64620.1"/>
    <property type="molecule type" value="Genomic_DNA"/>
</dbReference>
<name>A0A972G539_9GAMM</name>
<proteinExistence type="predicted"/>
<protein>
    <submittedName>
        <fullName evidence="1">Uncharacterized protein</fullName>
    </submittedName>
</protein>
<comment type="caution">
    <text evidence="1">The sequence shown here is derived from an EMBL/GenBank/DDBJ whole genome shotgun (WGS) entry which is preliminary data.</text>
</comment>
<reference evidence="1" key="1">
    <citation type="submission" date="2020-04" db="EMBL/GenBank/DDBJ databases">
        <title>Description of Shewanella salipaludis sp. nov., isolated from a salt marsh.</title>
        <authorList>
            <person name="Park S."/>
            <person name="Yoon J.-H."/>
        </authorList>
    </citation>
    <scope>NUCLEOTIDE SEQUENCE</scope>
    <source>
        <strain evidence="1">SHSM-M6</strain>
    </source>
</reference>